<dbReference type="EMBL" id="SDMP01000004">
    <property type="protein sequence ID" value="RYR60374.1"/>
    <property type="molecule type" value="Genomic_DNA"/>
</dbReference>
<dbReference type="CDD" id="cd22157">
    <property type="entry name" value="F-box_AtFBW1-like"/>
    <property type="match status" value="1"/>
</dbReference>
<dbReference type="InterPro" id="IPR006527">
    <property type="entry name" value="F-box-assoc_dom_typ1"/>
</dbReference>
<dbReference type="OrthoDB" id="591557at2759"/>
<evidence type="ECO:0000259" key="1">
    <source>
        <dbReference type="PROSITE" id="PS50181"/>
    </source>
</evidence>
<evidence type="ECO:0000313" key="2">
    <source>
        <dbReference type="EMBL" id="RYR60374.1"/>
    </source>
</evidence>
<feature type="domain" description="F-box" evidence="1">
    <location>
        <begin position="8"/>
        <end position="54"/>
    </location>
</feature>
<dbReference type="Gramene" id="arahy.Tifrunner.gnm2.ann2.Ah04g420200.1">
    <property type="protein sequence ID" value="arahy.Tifrunner.gnm2.ann2.Ah04g420200.1-CDS-1"/>
    <property type="gene ID" value="arahy.Tifrunner.gnm2.ann2.Ah04g420200"/>
</dbReference>
<keyword evidence="3" id="KW-1185">Reference proteome</keyword>
<dbReference type="PANTHER" id="PTHR31672:SF13">
    <property type="entry name" value="F-BOX PROTEIN CPR30-LIKE"/>
    <property type="match status" value="1"/>
</dbReference>
<proteinExistence type="predicted"/>
<dbReference type="Pfam" id="PF07734">
    <property type="entry name" value="FBA_1"/>
    <property type="match status" value="1"/>
</dbReference>
<dbReference type="InterPro" id="IPR001810">
    <property type="entry name" value="F-box_dom"/>
</dbReference>
<organism evidence="2 3">
    <name type="scientific">Arachis hypogaea</name>
    <name type="common">Peanut</name>
    <dbReference type="NCBI Taxonomy" id="3818"/>
    <lineage>
        <taxon>Eukaryota</taxon>
        <taxon>Viridiplantae</taxon>
        <taxon>Streptophyta</taxon>
        <taxon>Embryophyta</taxon>
        <taxon>Tracheophyta</taxon>
        <taxon>Spermatophyta</taxon>
        <taxon>Magnoliopsida</taxon>
        <taxon>eudicotyledons</taxon>
        <taxon>Gunneridae</taxon>
        <taxon>Pentapetalae</taxon>
        <taxon>rosids</taxon>
        <taxon>fabids</taxon>
        <taxon>Fabales</taxon>
        <taxon>Fabaceae</taxon>
        <taxon>Papilionoideae</taxon>
        <taxon>50 kb inversion clade</taxon>
        <taxon>dalbergioids sensu lato</taxon>
        <taxon>Dalbergieae</taxon>
        <taxon>Pterocarpus clade</taxon>
        <taxon>Arachis</taxon>
    </lineage>
</organism>
<dbReference type="PROSITE" id="PS50181">
    <property type="entry name" value="FBOX"/>
    <property type="match status" value="1"/>
</dbReference>
<dbReference type="AlphaFoldDB" id="A0A445DB02"/>
<sequence length="368" mass="42095">MDTKKKQQLSPMDLPTELLRGILLRLPVKSVFRFKCVSKQWLSLLSDSHFAKSHFDLTNNINNKLLYLSRDLSGDYSNAYRVKIAGTSIHHDFRVHLHAICKHESTRIIGSCRGFILLKNDTMLILWNPVTDLYTAVAYPDLDFWNLDFPCSSFFCGGVGYEKSTDDYLIVIGSIKAMLKPWWKFFSLRTNSWKEIEGGDRFFPCFPLHRQLGLVYNEAIHWLAIHTGSDDEHSFVIVAFDIPTKTLSMIPLPYPQDTRNCELSLMGGGGCFGMWIMNNTAPEIWVMKEYKVESSWTKLNIVLPLYRGVIPLCFADSGDEVVCRRGNNRELMKLSNNQAWGRCVLNPCDNDPILVMFTESLLSLPSSK</sequence>
<comment type="caution">
    <text evidence="2">The sequence shown here is derived from an EMBL/GenBank/DDBJ whole genome shotgun (WGS) entry which is preliminary data.</text>
</comment>
<dbReference type="NCBIfam" id="TIGR01640">
    <property type="entry name" value="F_box_assoc_1"/>
    <property type="match status" value="1"/>
</dbReference>
<name>A0A445DB02_ARAHY</name>
<reference evidence="2 3" key="1">
    <citation type="submission" date="2019-01" db="EMBL/GenBank/DDBJ databases">
        <title>Sequencing of cultivated peanut Arachis hypogaea provides insights into genome evolution and oil improvement.</title>
        <authorList>
            <person name="Chen X."/>
        </authorList>
    </citation>
    <scope>NUCLEOTIDE SEQUENCE [LARGE SCALE GENOMIC DNA]</scope>
    <source>
        <strain evidence="3">cv. Fuhuasheng</strain>
        <tissue evidence="2">Leaves</tissue>
    </source>
</reference>
<protein>
    <recommendedName>
        <fullName evidence="1">F-box domain-containing protein</fullName>
    </recommendedName>
</protein>
<dbReference type="SMART" id="SM00256">
    <property type="entry name" value="FBOX"/>
    <property type="match status" value="1"/>
</dbReference>
<gene>
    <name evidence="2" type="ORF">Ahy_A04g017455</name>
</gene>
<dbReference type="InterPro" id="IPR050796">
    <property type="entry name" value="SCF_F-box_component"/>
</dbReference>
<dbReference type="Gene3D" id="1.20.1280.50">
    <property type="match status" value="1"/>
</dbReference>
<dbReference type="Proteomes" id="UP000289738">
    <property type="component" value="Chromosome A04"/>
</dbReference>
<accession>A0A445DB02</accession>
<dbReference type="PANTHER" id="PTHR31672">
    <property type="entry name" value="BNACNNG10540D PROTEIN"/>
    <property type="match status" value="1"/>
</dbReference>
<dbReference type="Pfam" id="PF00646">
    <property type="entry name" value="F-box"/>
    <property type="match status" value="1"/>
</dbReference>
<dbReference type="SUPFAM" id="SSF81383">
    <property type="entry name" value="F-box domain"/>
    <property type="match status" value="1"/>
</dbReference>
<dbReference type="InterPro" id="IPR017451">
    <property type="entry name" value="F-box-assoc_interact_dom"/>
</dbReference>
<dbReference type="STRING" id="3818.A0A445DB02"/>
<dbReference type="InterPro" id="IPR036047">
    <property type="entry name" value="F-box-like_dom_sf"/>
</dbReference>
<evidence type="ECO:0000313" key="3">
    <source>
        <dbReference type="Proteomes" id="UP000289738"/>
    </source>
</evidence>